<gene>
    <name evidence="2" type="ORF">Pmani_016814</name>
</gene>
<organism evidence="2 3">
    <name type="scientific">Petrolisthes manimaculis</name>
    <dbReference type="NCBI Taxonomy" id="1843537"/>
    <lineage>
        <taxon>Eukaryota</taxon>
        <taxon>Metazoa</taxon>
        <taxon>Ecdysozoa</taxon>
        <taxon>Arthropoda</taxon>
        <taxon>Crustacea</taxon>
        <taxon>Multicrustacea</taxon>
        <taxon>Malacostraca</taxon>
        <taxon>Eumalacostraca</taxon>
        <taxon>Eucarida</taxon>
        <taxon>Decapoda</taxon>
        <taxon>Pleocyemata</taxon>
        <taxon>Anomura</taxon>
        <taxon>Galatheoidea</taxon>
        <taxon>Porcellanidae</taxon>
        <taxon>Petrolisthes</taxon>
    </lineage>
</organism>
<evidence type="ECO:0000313" key="3">
    <source>
        <dbReference type="Proteomes" id="UP001292094"/>
    </source>
</evidence>
<proteinExistence type="predicted"/>
<keyword evidence="3" id="KW-1185">Reference proteome</keyword>
<evidence type="ECO:0000256" key="1">
    <source>
        <dbReference type="SAM" id="SignalP"/>
    </source>
</evidence>
<feature type="chain" id="PRO_5042159321" evidence="1">
    <location>
        <begin position="22"/>
        <end position="191"/>
    </location>
</feature>
<keyword evidence="1" id="KW-0732">Signal</keyword>
<comment type="caution">
    <text evidence="2">The sequence shown here is derived from an EMBL/GenBank/DDBJ whole genome shotgun (WGS) entry which is preliminary data.</text>
</comment>
<dbReference type="EMBL" id="JAWZYT010001490">
    <property type="protein sequence ID" value="KAK4311713.1"/>
    <property type="molecule type" value="Genomic_DNA"/>
</dbReference>
<name>A0AAE1PNP0_9EUCA</name>
<reference evidence="2" key="1">
    <citation type="submission" date="2023-11" db="EMBL/GenBank/DDBJ databases">
        <title>Genome assemblies of two species of porcelain crab, Petrolisthes cinctipes and Petrolisthes manimaculis (Anomura: Porcellanidae).</title>
        <authorList>
            <person name="Angst P."/>
        </authorList>
    </citation>
    <scope>NUCLEOTIDE SEQUENCE</scope>
    <source>
        <strain evidence="2">PB745_02</strain>
        <tissue evidence="2">Gill</tissue>
    </source>
</reference>
<dbReference type="Proteomes" id="UP001292094">
    <property type="component" value="Unassembled WGS sequence"/>
</dbReference>
<dbReference type="AlphaFoldDB" id="A0AAE1PNP0"/>
<sequence>MTRLHFTLLLLLPFLSCEVSGENLMVRNEAGQMEQLYDKCPQQGTKCDHIGGTCYHKTEKCNGDVIPDICKGSECYCCLEDDKPIMCRTTTECQKKGVDPGECVDDVQAYIDRQNYYVSELKCEYRECSCVHRCQEELICQKFGGRCFLNEVENCKKGYTMLKGCGCKNVETCGCCVPDALAKEAAAAMGC</sequence>
<protein>
    <submittedName>
        <fullName evidence="2">Uncharacterized protein</fullName>
    </submittedName>
</protein>
<accession>A0AAE1PNP0</accession>
<evidence type="ECO:0000313" key="2">
    <source>
        <dbReference type="EMBL" id="KAK4311713.1"/>
    </source>
</evidence>
<feature type="signal peptide" evidence="1">
    <location>
        <begin position="1"/>
        <end position="21"/>
    </location>
</feature>